<dbReference type="PROSITE" id="PS52015">
    <property type="entry name" value="TONB_CTD"/>
    <property type="match status" value="1"/>
</dbReference>
<dbReference type="Proteomes" id="UP000305760">
    <property type="component" value="Unassembled WGS sequence"/>
</dbReference>
<comment type="subcellular location">
    <subcellularLocation>
        <location evidence="1">Membrane</location>
        <topology evidence="1">Single-pass membrane protein</topology>
    </subcellularLocation>
</comment>
<keyword evidence="2" id="KW-0812">Transmembrane</keyword>
<keyword evidence="8" id="KW-1185">Reference proteome</keyword>
<dbReference type="NCBIfam" id="TIGR01352">
    <property type="entry name" value="tonB_Cterm"/>
    <property type="match status" value="1"/>
</dbReference>
<keyword evidence="4" id="KW-0472">Membrane</keyword>
<evidence type="ECO:0000256" key="3">
    <source>
        <dbReference type="ARBA" id="ARBA00022989"/>
    </source>
</evidence>
<keyword evidence="5" id="KW-0732">Signal</keyword>
<dbReference type="AlphaFoldDB" id="A0A5C4RPJ3"/>
<evidence type="ECO:0000313" key="7">
    <source>
        <dbReference type="EMBL" id="TNJ32865.1"/>
    </source>
</evidence>
<feature type="chain" id="PRO_5022792038" evidence="5">
    <location>
        <begin position="22"/>
        <end position="260"/>
    </location>
</feature>
<proteinExistence type="predicted"/>
<gene>
    <name evidence="7" type="ORF">E1B00_14225</name>
</gene>
<evidence type="ECO:0000259" key="6">
    <source>
        <dbReference type="PROSITE" id="PS52015"/>
    </source>
</evidence>
<keyword evidence="3" id="KW-1133">Transmembrane helix</keyword>
<dbReference type="OrthoDB" id="3460at490567"/>
<dbReference type="Pfam" id="PF03544">
    <property type="entry name" value="TonB_C"/>
    <property type="match status" value="1"/>
</dbReference>
<evidence type="ECO:0000256" key="5">
    <source>
        <dbReference type="SAM" id="SignalP"/>
    </source>
</evidence>
<dbReference type="SUPFAM" id="SSF74653">
    <property type="entry name" value="TolA/TonB C-terminal domain"/>
    <property type="match status" value="1"/>
</dbReference>
<accession>A0A5C4RPJ3</accession>
<reference evidence="7 8" key="1">
    <citation type="submission" date="2019-03" db="EMBL/GenBank/DDBJ databases">
        <title>Arenimonas daejeonensis sp. nov., isolated from compost.</title>
        <authorList>
            <person name="Jeon C.O."/>
        </authorList>
    </citation>
    <scope>NUCLEOTIDE SEQUENCE [LARGE SCALE GENOMIC DNA]</scope>
    <source>
        <strain evidence="7 8">R29</strain>
    </source>
</reference>
<feature type="signal peptide" evidence="5">
    <location>
        <begin position="1"/>
        <end position="21"/>
    </location>
</feature>
<dbReference type="GO" id="GO:0016020">
    <property type="term" value="C:membrane"/>
    <property type="evidence" value="ECO:0007669"/>
    <property type="project" value="UniProtKB-SubCell"/>
</dbReference>
<organism evidence="7 8">
    <name type="scientific">Arenimonas terrae</name>
    <dbReference type="NCBI Taxonomy" id="2546226"/>
    <lineage>
        <taxon>Bacteria</taxon>
        <taxon>Pseudomonadati</taxon>
        <taxon>Pseudomonadota</taxon>
        <taxon>Gammaproteobacteria</taxon>
        <taxon>Lysobacterales</taxon>
        <taxon>Lysobacteraceae</taxon>
        <taxon>Arenimonas</taxon>
    </lineage>
</organism>
<dbReference type="RefSeq" id="WP_139449946.1">
    <property type="nucleotide sequence ID" value="NZ_SMDR01000004.1"/>
</dbReference>
<evidence type="ECO:0000256" key="4">
    <source>
        <dbReference type="ARBA" id="ARBA00023136"/>
    </source>
</evidence>
<evidence type="ECO:0000313" key="8">
    <source>
        <dbReference type="Proteomes" id="UP000305760"/>
    </source>
</evidence>
<protein>
    <submittedName>
        <fullName evidence="7">Energy transducer TonB</fullName>
    </submittedName>
</protein>
<evidence type="ECO:0000256" key="1">
    <source>
        <dbReference type="ARBA" id="ARBA00004167"/>
    </source>
</evidence>
<dbReference type="Gene3D" id="3.30.1150.10">
    <property type="match status" value="1"/>
</dbReference>
<evidence type="ECO:0000256" key="2">
    <source>
        <dbReference type="ARBA" id="ARBA00022692"/>
    </source>
</evidence>
<name>A0A5C4RPJ3_9GAMM</name>
<dbReference type="InterPro" id="IPR006260">
    <property type="entry name" value="TonB/TolA_C"/>
</dbReference>
<dbReference type="InterPro" id="IPR037682">
    <property type="entry name" value="TonB_C"/>
</dbReference>
<dbReference type="GO" id="GO:0055085">
    <property type="term" value="P:transmembrane transport"/>
    <property type="evidence" value="ECO:0007669"/>
    <property type="project" value="InterPro"/>
</dbReference>
<comment type="caution">
    <text evidence="7">The sequence shown here is derived from an EMBL/GenBank/DDBJ whole genome shotgun (WGS) entry which is preliminary data.</text>
</comment>
<dbReference type="EMBL" id="SMDR01000004">
    <property type="protein sequence ID" value="TNJ32865.1"/>
    <property type="molecule type" value="Genomic_DNA"/>
</dbReference>
<sequence>MPLPGISALFAVAAATAPAMTAPSTMPATPAWLQAQHSEETAAQAWLNAWGALRASFFGGETARWRRSMATEEHVRFTQAYKELVIGEGEFAGRWLFLAEENAARPFAAWRLQMPEQPPYSVRIELYCDEAAGDCELLYARLANLLAPAPSGTALQAEWEVIVADESCESGPASTPAPQVRAMLMDGVEKAQVKVGVLFNRCGVVRSAWIAQPSGAPAFDKAALQAALRWRLPAPENSERIGRGVVPLTYFSPGANLPPP</sequence>
<feature type="domain" description="TonB C-terminal" evidence="6">
    <location>
        <begin position="165"/>
        <end position="259"/>
    </location>
</feature>